<protein>
    <submittedName>
        <fullName evidence="2">Uncharacterized protein</fullName>
    </submittedName>
</protein>
<organism evidence="2 3">
    <name type="scientific">Citrobacter pasteurii</name>
    <dbReference type="NCBI Taxonomy" id="1563222"/>
    <lineage>
        <taxon>Bacteria</taxon>
        <taxon>Pseudomonadati</taxon>
        <taxon>Pseudomonadota</taxon>
        <taxon>Gammaproteobacteria</taxon>
        <taxon>Enterobacterales</taxon>
        <taxon>Enterobacteriaceae</taxon>
        <taxon>Citrobacter</taxon>
    </lineage>
</organism>
<proteinExistence type="predicted"/>
<dbReference type="EMBL" id="QRDC01000041">
    <property type="protein sequence ID" value="KAA1272072.1"/>
    <property type="molecule type" value="Genomic_DNA"/>
</dbReference>
<gene>
    <name evidence="2" type="ORF">DXF85_24325</name>
</gene>
<evidence type="ECO:0000313" key="2">
    <source>
        <dbReference type="EMBL" id="KAA1272072.1"/>
    </source>
</evidence>
<dbReference type="AlphaFoldDB" id="A0A6N6JYV1"/>
<feature type="compositionally biased region" description="Basic and acidic residues" evidence="1">
    <location>
        <begin position="32"/>
        <end position="41"/>
    </location>
</feature>
<reference evidence="2 3" key="1">
    <citation type="submission" date="2018-08" db="EMBL/GenBank/DDBJ databases">
        <title>Complete genomic analysis of a Citrobacter pasteurii isolated from cockles (Cerastoderma edule) containing a new chromosomic qnrB allele.</title>
        <authorList>
            <person name="Rodrigues A."/>
            <person name="Baptista T."/>
            <person name="Quesada A."/>
            <person name="Campos M.J."/>
        </authorList>
    </citation>
    <scope>NUCLEOTIDE SEQUENCE [LARGE SCALE GENOMIC DNA]</scope>
    <source>
        <strain evidence="2 3">BA18</strain>
    </source>
</reference>
<dbReference type="Proteomes" id="UP000468420">
    <property type="component" value="Unassembled WGS sequence"/>
</dbReference>
<feature type="region of interest" description="Disordered" evidence="1">
    <location>
        <begin position="32"/>
        <end position="53"/>
    </location>
</feature>
<comment type="caution">
    <text evidence="2">The sequence shown here is derived from an EMBL/GenBank/DDBJ whole genome shotgun (WGS) entry which is preliminary data.</text>
</comment>
<accession>A0A6N6JYV1</accession>
<evidence type="ECO:0000256" key="1">
    <source>
        <dbReference type="SAM" id="MobiDB-lite"/>
    </source>
</evidence>
<name>A0A6N6JYV1_9ENTR</name>
<sequence>MGDYDGARHYAFSGKGDISNINTKIDLLISQEEKENNRDNNNKNSFKKNSQKSPQQTVLMLLNDYAGTAVNESHLEWAKGDEHACLFLWLSLYKDYTRDDDIASDILDRKERMPRRRERRDEKYDNTEMLNRPDLPVSTPDNATQCYLASIYLLDLILISMEDKNKEMAYIRDDYLRMKEGINTTFSWLSDADTEMLAFTWKQIKEHRRLLSGFGNARFHPAIQKYAIPVLFELWNAGRDEKELFLSRLRKRYANTKHRKKVADKAPVNIRISQSAKKTLVKIEKRLNRNRADVIEYLIEKTWAELNQKN</sequence>
<evidence type="ECO:0000313" key="3">
    <source>
        <dbReference type="Proteomes" id="UP000468420"/>
    </source>
</evidence>